<dbReference type="InterPro" id="IPR029032">
    <property type="entry name" value="AhpD-like"/>
</dbReference>
<dbReference type="RefSeq" id="WP_074756700.1">
    <property type="nucleotide sequence ID" value="NZ_FNCO01000015.1"/>
</dbReference>
<dbReference type="Proteomes" id="UP000182894">
    <property type="component" value="Unassembled WGS sequence"/>
</dbReference>
<dbReference type="OrthoDB" id="5987308at2"/>
<keyword evidence="2" id="KW-1185">Reference proteome</keyword>
<sequence length="192" mass="21431">MNRLLPIDPQQMSDAQRLVYDRIANGPRKGVRGPLAIWLHRPQLAECSQALGRYCRYDSSLEPRLSELAILLMGRHWLAEYEWAAHKPFALEAGLAPEIIDAIRDGVEPAFKKADELLVYRFIRELHAQRGISDALYSEFTNLLGNDAVVDLVGIAGYYTLISMTIKVFEVPPPAGAAPELPTHLSEGISHD</sequence>
<organism evidence="1 2">
    <name type="scientific">Pseudomonas abietaniphila</name>
    <dbReference type="NCBI Taxonomy" id="89065"/>
    <lineage>
        <taxon>Bacteria</taxon>
        <taxon>Pseudomonadati</taxon>
        <taxon>Pseudomonadota</taxon>
        <taxon>Gammaproteobacteria</taxon>
        <taxon>Pseudomonadales</taxon>
        <taxon>Pseudomonadaceae</taxon>
        <taxon>Pseudomonas</taxon>
    </lineage>
</organism>
<dbReference type="AlphaFoldDB" id="A0A1G8M5S5"/>
<evidence type="ECO:0000313" key="1">
    <source>
        <dbReference type="EMBL" id="SDI63271.1"/>
    </source>
</evidence>
<reference evidence="2" key="1">
    <citation type="submission" date="2016-10" db="EMBL/GenBank/DDBJ databases">
        <authorList>
            <person name="Varghese N."/>
            <person name="Submissions S."/>
        </authorList>
    </citation>
    <scope>NUCLEOTIDE SEQUENCE [LARGE SCALE GENOMIC DNA]</scope>
    <source>
        <strain evidence="2">ATCC 700689</strain>
    </source>
</reference>
<protein>
    <submittedName>
        <fullName evidence="1">4-carboxymuconolactone decarboxylase</fullName>
    </submittedName>
</protein>
<dbReference type="Gene3D" id="1.20.1290.10">
    <property type="entry name" value="AhpD-like"/>
    <property type="match status" value="1"/>
</dbReference>
<dbReference type="EMBL" id="FNCO01000015">
    <property type="protein sequence ID" value="SDI63271.1"/>
    <property type="molecule type" value="Genomic_DNA"/>
</dbReference>
<dbReference type="PANTHER" id="PTHR34846:SF11">
    <property type="entry name" value="4-CARBOXYMUCONOLACTONE DECARBOXYLASE FAMILY PROTEIN (AFU_ORTHOLOGUE AFUA_6G11590)"/>
    <property type="match status" value="1"/>
</dbReference>
<dbReference type="SUPFAM" id="SSF69118">
    <property type="entry name" value="AhpD-like"/>
    <property type="match status" value="1"/>
</dbReference>
<name>A0A1G8M5S5_9PSED</name>
<proteinExistence type="predicted"/>
<dbReference type="PANTHER" id="PTHR34846">
    <property type="entry name" value="4-CARBOXYMUCONOLACTONE DECARBOXYLASE FAMILY PROTEIN (AFU_ORTHOLOGUE AFUA_6G11590)"/>
    <property type="match status" value="1"/>
</dbReference>
<dbReference type="STRING" id="89065.SAMN05216605_11590"/>
<gene>
    <name evidence="1" type="ORF">SAMN05216605_11590</name>
</gene>
<accession>A0A1G8M5S5</accession>
<evidence type="ECO:0000313" key="2">
    <source>
        <dbReference type="Proteomes" id="UP000182894"/>
    </source>
</evidence>